<organism evidence="8 9">
    <name type="scientific">Niveomyces insectorum RCEF 264</name>
    <dbReference type="NCBI Taxonomy" id="1081102"/>
    <lineage>
        <taxon>Eukaryota</taxon>
        <taxon>Fungi</taxon>
        <taxon>Dikarya</taxon>
        <taxon>Ascomycota</taxon>
        <taxon>Pezizomycotina</taxon>
        <taxon>Sordariomycetes</taxon>
        <taxon>Hypocreomycetidae</taxon>
        <taxon>Hypocreales</taxon>
        <taxon>Cordycipitaceae</taxon>
        <taxon>Niveomyces</taxon>
    </lineage>
</organism>
<dbReference type="InterPro" id="IPR029045">
    <property type="entry name" value="ClpP/crotonase-like_dom_sf"/>
</dbReference>
<dbReference type="PROSITE" id="PS00166">
    <property type="entry name" value="ENOYL_COA_HYDRATASE"/>
    <property type="match status" value="1"/>
</dbReference>
<comment type="caution">
    <text evidence="8">The sequence shown here is derived from an EMBL/GenBank/DDBJ whole genome shotgun (WGS) entry which is preliminary data.</text>
</comment>
<evidence type="ECO:0000256" key="6">
    <source>
        <dbReference type="ARBA" id="ARBA00023239"/>
    </source>
</evidence>
<comment type="pathway">
    <text evidence="2">Siderophore biosynthesis.</text>
</comment>
<evidence type="ECO:0000256" key="7">
    <source>
        <dbReference type="RuleBase" id="RU003707"/>
    </source>
</evidence>
<keyword evidence="9" id="KW-1185">Reference proteome</keyword>
<dbReference type="Pfam" id="PF00378">
    <property type="entry name" value="ECH_1"/>
    <property type="match status" value="1"/>
</dbReference>
<dbReference type="SUPFAM" id="SSF52096">
    <property type="entry name" value="ClpP/crotonase"/>
    <property type="match status" value="1"/>
</dbReference>
<keyword evidence="4" id="KW-0576">Peroxisome</keyword>
<dbReference type="GO" id="GO:0006635">
    <property type="term" value="P:fatty acid beta-oxidation"/>
    <property type="evidence" value="ECO:0007669"/>
    <property type="project" value="TreeGrafter"/>
</dbReference>
<evidence type="ECO:0000256" key="1">
    <source>
        <dbReference type="ARBA" id="ARBA00004275"/>
    </source>
</evidence>
<dbReference type="GO" id="GO:0005739">
    <property type="term" value="C:mitochondrion"/>
    <property type="evidence" value="ECO:0007669"/>
    <property type="project" value="TreeGrafter"/>
</dbReference>
<dbReference type="GO" id="GO:0005777">
    <property type="term" value="C:peroxisome"/>
    <property type="evidence" value="ECO:0007669"/>
    <property type="project" value="UniProtKB-SubCell"/>
</dbReference>
<sequence length="277" mass="29473">MATLTKFNSPPPSCSILELSFPAPHVLLVTINREKAMNSIPTAGHWEGDAVWNWFDDEPSLRVAILTGKGTKSFSAGADLHEVGRTRGKGSAPQPIPPSGFLGLSRRIGKKPVIGAVNGYAYGGGFELALNCDLVVASPTAQFSLPEVKRGIYAGAGGLPRVVRTFGMQMAGEIALTGRVLSADELSRLGFLRVASSPASLIDEALKMANAVAAQSPDGIIVTRAGLRQAWETGSVERSAQITDERYNRALMEGENMRIGIAAFEKKQNPVWVASNL</sequence>
<dbReference type="FunFam" id="3.90.226.10:FF:000074">
    <property type="entry name" value="Enoyl-CoA hydratase (AFU_orthologue AFUA_2G10650)"/>
    <property type="match status" value="1"/>
</dbReference>
<evidence type="ECO:0000256" key="4">
    <source>
        <dbReference type="ARBA" id="ARBA00023140"/>
    </source>
</evidence>
<accession>A0A167T6A2</accession>
<evidence type="ECO:0000256" key="2">
    <source>
        <dbReference type="ARBA" id="ARBA00004924"/>
    </source>
</evidence>
<dbReference type="Proteomes" id="UP000076874">
    <property type="component" value="Unassembled WGS sequence"/>
</dbReference>
<gene>
    <name evidence="8" type="ORF">SPI_05395</name>
</gene>
<dbReference type="CDD" id="cd06558">
    <property type="entry name" value="crotonase-like"/>
    <property type="match status" value="1"/>
</dbReference>
<evidence type="ECO:0000256" key="3">
    <source>
        <dbReference type="ARBA" id="ARBA00005254"/>
    </source>
</evidence>
<reference evidence="8 9" key="1">
    <citation type="journal article" date="2016" name="Genome Biol. Evol.">
        <title>Divergent and convergent evolution of fungal pathogenicity.</title>
        <authorList>
            <person name="Shang Y."/>
            <person name="Xiao G."/>
            <person name="Zheng P."/>
            <person name="Cen K."/>
            <person name="Zhan S."/>
            <person name="Wang C."/>
        </authorList>
    </citation>
    <scope>NUCLEOTIDE SEQUENCE [LARGE SCALE GENOMIC DNA]</scope>
    <source>
        <strain evidence="8 9">RCEF 264</strain>
    </source>
</reference>
<protein>
    <submittedName>
        <fullName evidence="8">Crotonase, core</fullName>
    </submittedName>
</protein>
<keyword evidence="6" id="KW-0456">Lyase</keyword>
<name>A0A167T6A2_9HYPO</name>
<evidence type="ECO:0000313" key="8">
    <source>
        <dbReference type="EMBL" id="OAA60271.1"/>
    </source>
</evidence>
<proteinExistence type="inferred from homology"/>
<comment type="similarity">
    <text evidence="3 7">Belongs to the enoyl-CoA hydratase/isomerase family.</text>
</comment>
<dbReference type="PANTHER" id="PTHR11941">
    <property type="entry name" value="ENOYL-COA HYDRATASE-RELATED"/>
    <property type="match status" value="1"/>
</dbReference>
<keyword evidence="5" id="KW-0413">Isomerase</keyword>
<dbReference type="OrthoDB" id="2139957at2759"/>
<dbReference type="EMBL" id="AZHD01000009">
    <property type="protein sequence ID" value="OAA60271.1"/>
    <property type="molecule type" value="Genomic_DNA"/>
</dbReference>
<dbReference type="Gene3D" id="3.90.226.10">
    <property type="entry name" value="2-enoyl-CoA Hydratase, Chain A, domain 1"/>
    <property type="match status" value="1"/>
</dbReference>
<dbReference type="PANTHER" id="PTHR11941:SF68">
    <property type="entry name" value="CARNITINYL-COA DEHYDRATASE"/>
    <property type="match status" value="1"/>
</dbReference>
<dbReference type="AlphaFoldDB" id="A0A167T6A2"/>
<dbReference type="InterPro" id="IPR001753">
    <property type="entry name" value="Enoyl-CoA_hydra/iso"/>
</dbReference>
<evidence type="ECO:0000313" key="9">
    <source>
        <dbReference type="Proteomes" id="UP000076874"/>
    </source>
</evidence>
<dbReference type="STRING" id="1081102.A0A167T6A2"/>
<dbReference type="GO" id="GO:0016853">
    <property type="term" value="F:isomerase activity"/>
    <property type="evidence" value="ECO:0007669"/>
    <property type="project" value="UniProtKB-KW"/>
</dbReference>
<evidence type="ECO:0000256" key="5">
    <source>
        <dbReference type="ARBA" id="ARBA00023235"/>
    </source>
</evidence>
<dbReference type="InterPro" id="IPR018376">
    <property type="entry name" value="Enoyl-CoA_hyd/isom_CS"/>
</dbReference>
<dbReference type="GO" id="GO:0016829">
    <property type="term" value="F:lyase activity"/>
    <property type="evidence" value="ECO:0007669"/>
    <property type="project" value="UniProtKB-KW"/>
</dbReference>
<comment type="subcellular location">
    <subcellularLocation>
        <location evidence="1">Peroxisome</location>
    </subcellularLocation>
</comment>